<dbReference type="Proteomes" id="UP000007519">
    <property type="component" value="Chromosome"/>
</dbReference>
<proteinExistence type="predicted"/>
<dbReference type="KEGG" id="sgn:SGRA_0765"/>
<dbReference type="EMBL" id="CP002831">
    <property type="protein sequence ID" value="AFC23503.1"/>
    <property type="molecule type" value="Genomic_DNA"/>
</dbReference>
<evidence type="ECO:0000313" key="3">
    <source>
        <dbReference type="Proteomes" id="UP000007519"/>
    </source>
</evidence>
<name>H6L1G2_SAPGL</name>
<accession>H6L1G2</accession>
<protein>
    <submittedName>
        <fullName evidence="2">Uncharacterized protein</fullName>
    </submittedName>
</protein>
<evidence type="ECO:0000313" key="2">
    <source>
        <dbReference type="EMBL" id="AFC23503.1"/>
    </source>
</evidence>
<keyword evidence="3" id="KW-1185">Reference proteome</keyword>
<organism evidence="2 3">
    <name type="scientific">Saprospira grandis (strain Lewin)</name>
    <dbReference type="NCBI Taxonomy" id="984262"/>
    <lineage>
        <taxon>Bacteria</taxon>
        <taxon>Pseudomonadati</taxon>
        <taxon>Bacteroidota</taxon>
        <taxon>Saprospiria</taxon>
        <taxon>Saprospirales</taxon>
        <taxon>Saprospiraceae</taxon>
        <taxon>Saprospira</taxon>
    </lineage>
</organism>
<gene>
    <name evidence="2" type="ordered locus">SGRA_0765</name>
</gene>
<dbReference type="STRING" id="984262.SGRA_0765"/>
<dbReference type="AlphaFoldDB" id="H6L1G2"/>
<feature type="region of interest" description="Disordered" evidence="1">
    <location>
        <begin position="1"/>
        <end position="45"/>
    </location>
</feature>
<evidence type="ECO:0000256" key="1">
    <source>
        <dbReference type="SAM" id="MobiDB-lite"/>
    </source>
</evidence>
<reference evidence="2 3" key="1">
    <citation type="journal article" date="2012" name="Stand. Genomic Sci.">
        <title>Complete genome sequencing and analysis of Saprospira grandis str. Lewin, a predatory marine bacterium.</title>
        <authorList>
            <person name="Saw J.H."/>
            <person name="Yuryev A."/>
            <person name="Kanbe M."/>
            <person name="Hou S."/>
            <person name="Young A.G."/>
            <person name="Aizawa S."/>
            <person name="Alam M."/>
        </authorList>
    </citation>
    <scope>NUCLEOTIDE SEQUENCE [LARGE SCALE GENOMIC DNA]</scope>
    <source>
        <strain evidence="2 3">Lewin</strain>
    </source>
</reference>
<dbReference type="HOGENOM" id="CLU_215457_0_0_10"/>
<sequence>MRRGGPQGQTEFLSAAKKRRAEQTCEPQSVAPQGEAAAEAPKQQA</sequence>